<organism evidence="2 3">
    <name type="scientific">Tetradesmus obliquus</name>
    <name type="common">Green alga</name>
    <name type="synonym">Acutodesmus obliquus</name>
    <dbReference type="NCBI Taxonomy" id="3088"/>
    <lineage>
        <taxon>Eukaryota</taxon>
        <taxon>Viridiplantae</taxon>
        <taxon>Chlorophyta</taxon>
        <taxon>core chlorophytes</taxon>
        <taxon>Chlorophyceae</taxon>
        <taxon>CS clade</taxon>
        <taxon>Sphaeropleales</taxon>
        <taxon>Scenedesmaceae</taxon>
        <taxon>Tetradesmus</taxon>
    </lineage>
</organism>
<accession>A0ABY8U014</accession>
<protein>
    <recommendedName>
        <fullName evidence="4">UVR domain-containing protein</fullName>
    </recommendedName>
</protein>
<proteinExistence type="predicted"/>
<sequence>MNAMLSRLHTQPCTIAAGRRPRPVYGIIRYPVKYSVVRHLPSGRTVVAKAAASDRPTGSEAAILKLTDSLRLLETERDEAVGTAESSARSAVKLEEMTRLLERLAMDKVAEGDDAGARQVLQEKAAVAEVLSRTSSRAQTNFALAAKLAEKIGQHQADLMDLLAGGSSSSSSSTSSGSGSGKPAASSAAAAAPPPAAAAAAAAAAAPQPPPASPRPASSSSSSTSSYSGYSSSSSAGSSSSYSSGGGYEAPWEKSLEQARQRIKQAEAEAAAAGSAAAWKGRESLEEARERLRRDALSSVASARSRIQASASESIEAARARIAAEDAAVLAQVHALIDRYKAGQYVSEDDLDWAFRQLEQRAWRS</sequence>
<feature type="compositionally biased region" description="Low complexity" evidence="1">
    <location>
        <begin position="164"/>
        <end position="206"/>
    </location>
</feature>
<dbReference type="Proteomes" id="UP001244341">
    <property type="component" value="Chromosome 5b"/>
</dbReference>
<dbReference type="EMBL" id="CP126212">
    <property type="protein sequence ID" value="WIA14695.1"/>
    <property type="molecule type" value="Genomic_DNA"/>
</dbReference>
<evidence type="ECO:0000256" key="1">
    <source>
        <dbReference type="SAM" id="MobiDB-lite"/>
    </source>
</evidence>
<evidence type="ECO:0008006" key="4">
    <source>
        <dbReference type="Google" id="ProtNLM"/>
    </source>
</evidence>
<gene>
    <name evidence="2" type="ORF">OEZ85_003192</name>
</gene>
<evidence type="ECO:0000313" key="3">
    <source>
        <dbReference type="Proteomes" id="UP001244341"/>
    </source>
</evidence>
<reference evidence="2 3" key="1">
    <citation type="submission" date="2023-05" db="EMBL/GenBank/DDBJ databases">
        <title>A 100% complete, gapless, phased diploid assembly of the Scenedesmus obliquus UTEX 3031 genome.</title>
        <authorList>
            <person name="Biondi T.C."/>
            <person name="Hanschen E.R."/>
            <person name="Kwon T."/>
            <person name="Eng W."/>
            <person name="Kruse C.P.S."/>
            <person name="Koehler S.I."/>
            <person name="Kunde Y."/>
            <person name="Gleasner C.D."/>
            <person name="You Mak K.T."/>
            <person name="Polle J."/>
            <person name="Hovde B.T."/>
            <person name="Starkenburg S.R."/>
        </authorList>
    </citation>
    <scope>NUCLEOTIDE SEQUENCE [LARGE SCALE GENOMIC DNA]</scope>
    <source>
        <strain evidence="2 3">DOE0152z</strain>
    </source>
</reference>
<evidence type="ECO:0000313" key="2">
    <source>
        <dbReference type="EMBL" id="WIA14695.1"/>
    </source>
</evidence>
<feature type="region of interest" description="Disordered" evidence="1">
    <location>
        <begin position="163"/>
        <end position="250"/>
    </location>
</feature>
<keyword evidence="3" id="KW-1185">Reference proteome</keyword>
<name>A0ABY8U014_TETOB</name>
<feature type="compositionally biased region" description="Low complexity" evidence="1">
    <location>
        <begin position="215"/>
        <end position="243"/>
    </location>
</feature>